<name>A0ABQ3VB46_9CHLR</name>
<accession>A0ABQ3VB46</accession>
<evidence type="ECO:0000313" key="2">
    <source>
        <dbReference type="Proteomes" id="UP000635565"/>
    </source>
</evidence>
<proteinExistence type="predicted"/>
<reference evidence="1 2" key="1">
    <citation type="journal article" date="2021" name="Int. J. Syst. Evol. Microbiol.">
        <title>Reticulibacter mediterranei gen. nov., sp. nov., within the new family Reticulibacteraceae fam. nov., and Ktedonospora formicarum gen. nov., sp. nov., Ktedonobacter robiniae sp. nov., Dictyobacter formicarum sp. nov. and Dictyobacter arantiisoli sp. nov., belonging to the class Ktedonobacteria.</title>
        <authorList>
            <person name="Yabe S."/>
            <person name="Zheng Y."/>
            <person name="Wang C.M."/>
            <person name="Sakai Y."/>
            <person name="Abe K."/>
            <person name="Yokota A."/>
            <person name="Donadio S."/>
            <person name="Cavaletti L."/>
            <person name="Monciardini P."/>
        </authorList>
    </citation>
    <scope>NUCLEOTIDE SEQUENCE [LARGE SCALE GENOMIC DNA]</scope>
    <source>
        <strain evidence="1 2">SOSP1-9</strain>
    </source>
</reference>
<organism evidence="1 2">
    <name type="scientific">Dictyobacter formicarum</name>
    <dbReference type="NCBI Taxonomy" id="2778368"/>
    <lineage>
        <taxon>Bacteria</taxon>
        <taxon>Bacillati</taxon>
        <taxon>Chloroflexota</taxon>
        <taxon>Ktedonobacteria</taxon>
        <taxon>Ktedonobacterales</taxon>
        <taxon>Dictyobacteraceae</taxon>
        <taxon>Dictyobacter</taxon>
    </lineage>
</organism>
<dbReference type="Proteomes" id="UP000635565">
    <property type="component" value="Unassembled WGS sequence"/>
</dbReference>
<sequence>MDQFFNSLAEGAGHLIYHNEHGTFAPAQYNGEGVFQLDRSDGDAIICEE</sequence>
<dbReference type="EMBL" id="BNJJ01000002">
    <property type="protein sequence ID" value="GHO83010.1"/>
    <property type="molecule type" value="Genomic_DNA"/>
</dbReference>
<keyword evidence="2" id="KW-1185">Reference proteome</keyword>
<gene>
    <name evidence="1" type="ORF">KSZ_10160</name>
</gene>
<evidence type="ECO:0000313" key="1">
    <source>
        <dbReference type="EMBL" id="GHO83010.1"/>
    </source>
</evidence>
<protein>
    <submittedName>
        <fullName evidence="1">Uncharacterized protein</fullName>
    </submittedName>
</protein>
<comment type="caution">
    <text evidence="1">The sequence shown here is derived from an EMBL/GenBank/DDBJ whole genome shotgun (WGS) entry which is preliminary data.</text>
</comment>